<protein>
    <submittedName>
        <fullName evidence="1">Uncharacterized protein</fullName>
    </submittedName>
</protein>
<comment type="caution">
    <text evidence="1">The sequence shown here is derived from an EMBL/GenBank/DDBJ whole genome shotgun (WGS) entry which is preliminary data.</text>
</comment>
<proteinExistence type="predicted"/>
<accession>A0ABD1BLP1</accession>
<evidence type="ECO:0000313" key="2">
    <source>
        <dbReference type="Proteomes" id="UP001558713"/>
    </source>
</evidence>
<dbReference type="AlphaFoldDB" id="A0ABD1BLP1"/>
<keyword evidence="2" id="KW-1185">Reference proteome</keyword>
<organism evidence="1 2">
    <name type="scientific">Cardamine amara subsp. amara</name>
    <dbReference type="NCBI Taxonomy" id="228776"/>
    <lineage>
        <taxon>Eukaryota</taxon>
        <taxon>Viridiplantae</taxon>
        <taxon>Streptophyta</taxon>
        <taxon>Embryophyta</taxon>
        <taxon>Tracheophyta</taxon>
        <taxon>Spermatophyta</taxon>
        <taxon>Magnoliopsida</taxon>
        <taxon>eudicotyledons</taxon>
        <taxon>Gunneridae</taxon>
        <taxon>Pentapetalae</taxon>
        <taxon>rosids</taxon>
        <taxon>malvids</taxon>
        <taxon>Brassicales</taxon>
        <taxon>Brassicaceae</taxon>
        <taxon>Cardamineae</taxon>
        <taxon>Cardamine</taxon>
    </lineage>
</organism>
<gene>
    <name evidence="1" type="ORF">V5N11_012223</name>
</gene>
<name>A0ABD1BLP1_CARAN</name>
<reference evidence="1 2" key="1">
    <citation type="submission" date="2024-04" db="EMBL/GenBank/DDBJ databases">
        <title>Genome assembly C_amara_ONT_v2.</title>
        <authorList>
            <person name="Yant L."/>
            <person name="Moore C."/>
            <person name="Slenker M."/>
        </authorList>
    </citation>
    <scope>NUCLEOTIDE SEQUENCE [LARGE SCALE GENOMIC DNA]</scope>
    <source>
        <tissue evidence="1">Leaf</tissue>
    </source>
</reference>
<sequence>MALDAASNGNFNTRYPEDAVVLIENLASSNSTKNADFERKKQTGNLDGSQIAEVKAKLDLMHNILMAKTKNAECRSTPVMGVDRHLPFKKDEVEEVNYIGGAGFQSQRFQYQQNNNRNFTNNYQPIPPKSPENKMESMLEQLLEGQQKITVDFNGKIDALYTDLNGKIEQLNVHVKKLDTQVAQTAEAVKRQDSTLPGRTDANPRYQCNAIMLNGDISAKEFEQIDEKFLAMVSEEIEHKDDELPEQVSMKLLFSQVRSWFPQVHC</sequence>
<dbReference type="EMBL" id="JBANAX010000231">
    <property type="protein sequence ID" value="KAL1218024.1"/>
    <property type="molecule type" value="Genomic_DNA"/>
</dbReference>
<dbReference type="Proteomes" id="UP001558713">
    <property type="component" value="Unassembled WGS sequence"/>
</dbReference>
<evidence type="ECO:0000313" key="1">
    <source>
        <dbReference type="EMBL" id="KAL1218024.1"/>
    </source>
</evidence>